<name>A0A9D2B8Z9_9FIRM</name>
<organism evidence="1 2">
    <name type="scientific">Candidatus Anaerostipes excrementavium</name>
    <dbReference type="NCBI Taxonomy" id="2838463"/>
    <lineage>
        <taxon>Bacteria</taxon>
        <taxon>Bacillati</taxon>
        <taxon>Bacillota</taxon>
        <taxon>Clostridia</taxon>
        <taxon>Lachnospirales</taxon>
        <taxon>Lachnospiraceae</taxon>
        <taxon>Anaerostipes</taxon>
    </lineage>
</organism>
<reference evidence="1" key="2">
    <citation type="submission" date="2021-04" db="EMBL/GenBank/DDBJ databases">
        <authorList>
            <person name="Gilroy R."/>
        </authorList>
    </citation>
    <scope>NUCLEOTIDE SEQUENCE</scope>
    <source>
        <strain evidence="1">CHK191-13928</strain>
    </source>
</reference>
<dbReference type="Proteomes" id="UP000886721">
    <property type="component" value="Unassembled WGS sequence"/>
</dbReference>
<proteinExistence type="predicted"/>
<comment type="caution">
    <text evidence="1">The sequence shown here is derived from an EMBL/GenBank/DDBJ whole genome shotgun (WGS) entry which is preliminary data.</text>
</comment>
<evidence type="ECO:0000313" key="2">
    <source>
        <dbReference type="Proteomes" id="UP000886721"/>
    </source>
</evidence>
<reference evidence="1" key="1">
    <citation type="journal article" date="2021" name="PeerJ">
        <title>Extensive microbial diversity within the chicken gut microbiome revealed by metagenomics and culture.</title>
        <authorList>
            <person name="Gilroy R."/>
            <person name="Ravi A."/>
            <person name="Getino M."/>
            <person name="Pursley I."/>
            <person name="Horton D.L."/>
            <person name="Alikhan N.F."/>
            <person name="Baker D."/>
            <person name="Gharbi K."/>
            <person name="Hall N."/>
            <person name="Watson M."/>
            <person name="Adriaenssens E.M."/>
            <person name="Foster-Nyarko E."/>
            <person name="Jarju S."/>
            <person name="Secka A."/>
            <person name="Antonio M."/>
            <person name="Oren A."/>
            <person name="Chaudhuri R.R."/>
            <person name="La Ragione R."/>
            <person name="Hildebrand F."/>
            <person name="Pallen M.J."/>
        </authorList>
    </citation>
    <scope>NUCLEOTIDE SEQUENCE</scope>
    <source>
        <strain evidence="1">CHK191-13928</strain>
    </source>
</reference>
<gene>
    <name evidence="1" type="ORF">H9735_04365</name>
</gene>
<evidence type="ECO:0000313" key="1">
    <source>
        <dbReference type="EMBL" id="HIX67348.1"/>
    </source>
</evidence>
<dbReference type="AlphaFoldDB" id="A0A9D2B8Z9"/>
<protein>
    <submittedName>
        <fullName evidence="1">Uncharacterized protein</fullName>
    </submittedName>
</protein>
<accession>A0A9D2B8Z9</accession>
<dbReference type="EMBL" id="DXEM01000014">
    <property type="protein sequence ID" value="HIX67348.1"/>
    <property type="molecule type" value="Genomic_DNA"/>
</dbReference>
<sequence length="56" mass="6329">METTETIAINNYTYMDLLEKKTQLGVIVRLAKASESLASDDILRIAGVKRDKDQEE</sequence>